<dbReference type="EMBL" id="BDGG01000016">
    <property type="protein sequence ID" value="GAV08059.1"/>
    <property type="molecule type" value="Genomic_DNA"/>
</dbReference>
<evidence type="ECO:0000313" key="1">
    <source>
        <dbReference type="EMBL" id="GAV08059.1"/>
    </source>
</evidence>
<organism evidence="1 2">
    <name type="scientific">Ramazzottius varieornatus</name>
    <name type="common">Water bear</name>
    <name type="synonym">Tardigrade</name>
    <dbReference type="NCBI Taxonomy" id="947166"/>
    <lineage>
        <taxon>Eukaryota</taxon>
        <taxon>Metazoa</taxon>
        <taxon>Ecdysozoa</taxon>
        <taxon>Tardigrada</taxon>
        <taxon>Eutardigrada</taxon>
        <taxon>Parachela</taxon>
        <taxon>Hypsibioidea</taxon>
        <taxon>Ramazzottiidae</taxon>
        <taxon>Ramazzottius</taxon>
    </lineage>
</organism>
<gene>
    <name evidence="1" type="primary">RvY_17809-1</name>
    <name evidence="1" type="synonym">RvY_17809.1</name>
    <name evidence="1" type="ORF">RvY_17809</name>
</gene>
<dbReference type="AlphaFoldDB" id="A0A1D1WA45"/>
<dbReference type="Proteomes" id="UP000186922">
    <property type="component" value="Unassembled WGS sequence"/>
</dbReference>
<name>A0A1D1WA45_RAMVA</name>
<sequence>MDVDRTRGHTLRLPISFHKRTTQRHSAEPHNLENQPFSFNHRVLEVIHSGIQPADFVGQLTLGDSGALPTIMNRIWPPICAWTFLKMSRSQNVDLVITRLKHRNEKQ</sequence>
<keyword evidence="2" id="KW-1185">Reference proteome</keyword>
<accession>A0A1D1WA45</accession>
<evidence type="ECO:0000313" key="2">
    <source>
        <dbReference type="Proteomes" id="UP000186922"/>
    </source>
</evidence>
<protein>
    <submittedName>
        <fullName evidence="1">Uncharacterized protein</fullName>
    </submittedName>
</protein>
<comment type="caution">
    <text evidence="1">The sequence shown here is derived from an EMBL/GenBank/DDBJ whole genome shotgun (WGS) entry which is preliminary data.</text>
</comment>
<proteinExistence type="predicted"/>
<reference evidence="1 2" key="1">
    <citation type="journal article" date="2016" name="Nat. Commun.">
        <title>Extremotolerant tardigrade genome and improved radiotolerance of human cultured cells by tardigrade-unique protein.</title>
        <authorList>
            <person name="Hashimoto T."/>
            <person name="Horikawa D.D."/>
            <person name="Saito Y."/>
            <person name="Kuwahara H."/>
            <person name="Kozuka-Hata H."/>
            <person name="Shin-I T."/>
            <person name="Minakuchi Y."/>
            <person name="Ohishi K."/>
            <person name="Motoyama A."/>
            <person name="Aizu T."/>
            <person name="Enomoto A."/>
            <person name="Kondo K."/>
            <person name="Tanaka S."/>
            <person name="Hara Y."/>
            <person name="Koshikawa S."/>
            <person name="Sagara H."/>
            <person name="Miura T."/>
            <person name="Yokobori S."/>
            <person name="Miyagawa K."/>
            <person name="Suzuki Y."/>
            <person name="Kubo T."/>
            <person name="Oyama M."/>
            <person name="Kohara Y."/>
            <person name="Fujiyama A."/>
            <person name="Arakawa K."/>
            <person name="Katayama T."/>
            <person name="Toyoda A."/>
            <person name="Kunieda T."/>
        </authorList>
    </citation>
    <scope>NUCLEOTIDE SEQUENCE [LARGE SCALE GENOMIC DNA]</scope>
    <source>
        <strain evidence="1 2">YOKOZUNA-1</strain>
    </source>
</reference>